<dbReference type="Gene3D" id="1.10.287.110">
    <property type="entry name" value="DnaJ domain"/>
    <property type="match status" value="1"/>
</dbReference>
<gene>
    <name evidence="3" type="ORF">A1355_09650</name>
</gene>
<keyword evidence="4" id="KW-1185">Reference proteome</keyword>
<keyword evidence="1" id="KW-0143">Chaperone</keyword>
<dbReference type="Proteomes" id="UP000077628">
    <property type="component" value="Unassembled WGS sequence"/>
</dbReference>
<name>A0A177NGL3_9GAMM</name>
<dbReference type="OrthoDB" id="5771095at2"/>
<dbReference type="EMBL" id="LUUK01000183">
    <property type="protein sequence ID" value="OAI16764.1"/>
    <property type="molecule type" value="Genomic_DNA"/>
</dbReference>
<dbReference type="Pfam" id="PF00226">
    <property type="entry name" value="DnaJ"/>
    <property type="match status" value="1"/>
</dbReference>
<organism evidence="3 4">
    <name type="scientific">Methylomonas koyamae</name>
    <dbReference type="NCBI Taxonomy" id="702114"/>
    <lineage>
        <taxon>Bacteria</taxon>
        <taxon>Pseudomonadati</taxon>
        <taxon>Pseudomonadota</taxon>
        <taxon>Gammaproteobacteria</taxon>
        <taxon>Methylococcales</taxon>
        <taxon>Methylococcaceae</taxon>
        <taxon>Methylomonas</taxon>
    </lineage>
</organism>
<dbReference type="PROSITE" id="PS50076">
    <property type="entry name" value="DNAJ_2"/>
    <property type="match status" value="1"/>
</dbReference>
<dbReference type="SMART" id="SM00271">
    <property type="entry name" value="DnaJ"/>
    <property type="match status" value="1"/>
</dbReference>
<comment type="caution">
    <text evidence="3">The sequence shown here is derived from an EMBL/GenBank/DDBJ whole genome shotgun (WGS) entry which is preliminary data.</text>
</comment>
<dbReference type="InterPro" id="IPR036869">
    <property type="entry name" value="J_dom_sf"/>
</dbReference>
<evidence type="ECO:0000313" key="4">
    <source>
        <dbReference type="Proteomes" id="UP000077628"/>
    </source>
</evidence>
<dbReference type="InterPro" id="IPR001623">
    <property type="entry name" value="DnaJ_domain"/>
</dbReference>
<reference evidence="4" key="1">
    <citation type="submission" date="2016-03" db="EMBL/GenBank/DDBJ databases">
        <authorList>
            <person name="Heylen K."/>
            <person name="De Vos P."/>
            <person name="Vekeman B."/>
        </authorList>
    </citation>
    <scope>NUCLEOTIDE SEQUENCE [LARGE SCALE GENOMIC DNA]</scope>
    <source>
        <strain evidence="4">R-45383</strain>
    </source>
</reference>
<proteinExistence type="predicted"/>
<dbReference type="RefSeq" id="WP_064030238.1">
    <property type="nucleotide sequence ID" value="NZ_LUUK01000183.1"/>
</dbReference>
<evidence type="ECO:0000259" key="2">
    <source>
        <dbReference type="PROSITE" id="PS50076"/>
    </source>
</evidence>
<feature type="domain" description="J" evidence="2">
    <location>
        <begin position="3"/>
        <end position="62"/>
    </location>
</feature>
<dbReference type="SUPFAM" id="SSF46565">
    <property type="entry name" value="Chaperone J-domain"/>
    <property type="match status" value="1"/>
</dbReference>
<dbReference type="AlphaFoldDB" id="A0A177NGL3"/>
<dbReference type="STRING" id="702114.A1355_09650"/>
<dbReference type="PRINTS" id="PR00625">
    <property type="entry name" value="JDOMAIN"/>
</dbReference>
<sequence length="111" mass="12491">MISPYQMLGVSEQAADADIKQAYLQRVKDNPPDRDAARFREIQEAFEAIKDQDCRLRHALFHVPHVDFDALLMQAFGQPRIGGTMATDDFVKLLSTLSIEKSLAELTKTPS</sequence>
<protein>
    <submittedName>
        <fullName evidence="3">Molecular chaperone DnaJ</fullName>
    </submittedName>
</protein>
<evidence type="ECO:0000256" key="1">
    <source>
        <dbReference type="ARBA" id="ARBA00023186"/>
    </source>
</evidence>
<dbReference type="CDD" id="cd06257">
    <property type="entry name" value="DnaJ"/>
    <property type="match status" value="1"/>
</dbReference>
<accession>A0A177NGL3</accession>
<evidence type="ECO:0000313" key="3">
    <source>
        <dbReference type="EMBL" id="OAI16764.1"/>
    </source>
</evidence>